<accession>A0A8H9J3P4</accession>
<dbReference type="RefSeq" id="WP_145939128.1">
    <property type="nucleotide sequence ID" value="NZ_BNAV01000022.1"/>
</dbReference>
<reference evidence="2" key="2">
    <citation type="submission" date="2020-09" db="EMBL/GenBank/DDBJ databases">
        <authorList>
            <person name="Sun Q."/>
            <person name="Zhou Y."/>
        </authorList>
    </citation>
    <scope>NUCLEOTIDE SEQUENCE</scope>
    <source>
        <strain evidence="2">CGMCC 4.7679</strain>
    </source>
</reference>
<dbReference type="AlphaFoldDB" id="A0A8H9J3P4"/>
<gene>
    <name evidence="2" type="ORF">GCM10017566_72640</name>
</gene>
<evidence type="ECO:0000313" key="3">
    <source>
        <dbReference type="Proteomes" id="UP000658656"/>
    </source>
</evidence>
<dbReference type="InterPro" id="IPR009081">
    <property type="entry name" value="PP-bd_ACP"/>
</dbReference>
<dbReference type="Pfam" id="PF00550">
    <property type="entry name" value="PP-binding"/>
    <property type="match status" value="1"/>
</dbReference>
<comment type="caution">
    <text evidence="2">The sequence shown here is derived from an EMBL/GenBank/DDBJ whole genome shotgun (WGS) entry which is preliminary data.</text>
</comment>
<dbReference type="SUPFAM" id="SSF47336">
    <property type="entry name" value="ACP-like"/>
    <property type="match status" value="1"/>
</dbReference>
<keyword evidence="3" id="KW-1185">Reference proteome</keyword>
<name>A0A8H9J3P4_9PSEU</name>
<feature type="domain" description="Carrier" evidence="1">
    <location>
        <begin position="1"/>
        <end position="76"/>
    </location>
</feature>
<dbReference type="InterPro" id="IPR036736">
    <property type="entry name" value="ACP-like_sf"/>
</dbReference>
<evidence type="ECO:0000313" key="2">
    <source>
        <dbReference type="EMBL" id="GHF88322.1"/>
    </source>
</evidence>
<organism evidence="2 3">
    <name type="scientific">Amycolatopsis bartoniae</name>
    <dbReference type="NCBI Taxonomy" id="941986"/>
    <lineage>
        <taxon>Bacteria</taxon>
        <taxon>Bacillati</taxon>
        <taxon>Actinomycetota</taxon>
        <taxon>Actinomycetes</taxon>
        <taxon>Pseudonocardiales</taxon>
        <taxon>Pseudonocardiaceae</taxon>
        <taxon>Amycolatopsis</taxon>
    </lineage>
</organism>
<reference evidence="2" key="1">
    <citation type="journal article" date="2014" name="Int. J. Syst. Evol. Microbiol.">
        <title>Complete genome sequence of Corynebacterium casei LMG S-19264T (=DSM 44701T), isolated from a smear-ripened cheese.</title>
        <authorList>
            <consortium name="US DOE Joint Genome Institute (JGI-PGF)"/>
            <person name="Walter F."/>
            <person name="Albersmeier A."/>
            <person name="Kalinowski J."/>
            <person name="Ruckert C."/>
        </authorList>
    </citation>
    <scope>NUCLEOTIDE SEQUENCE</scope>
    <source>
        <strain evidence="2">CGMCC 4.7679</strain>
    </source>
</reference>
<dbReference type="EMBL" id="BNAV01000022">
    <property type="protein sequence ID" value="GHF88322.1"/>
    <property type="molecule type" value="Genomic_DNA"/>
</dbReference>
<protein>
    <submittedName>
        <fullName evidence="2">Acyl carrier protein</fullName>
    </submittedName>
</protein>
<dbReference type="PROSITE" id="PS50075">
    <property type="entry name" value="CARRIER"/>
    <property type="match status" value="1"/>
</dbReference>
<dbReference type="Proteomes" id="UP000658656">
    <property type="component" value="Unassembled WGS sequence"/>
</dbReference>
<dbReference type="OrthoDB" id="3628001at2"/>
<sequence length="86" mass="9413">MDELVAGVRKLVCDTFLLDPATVRPDTPLEELGLDSKGRIRLLATVEVFYEVSIDLDERDRLTDVNAVAQVLAEALEKKPGETAAS</sequence>
<evidence type="ECO:0000259" key="1">
    <source>
        <dbReference type="PROSITE" id="PS50075"/>
    </source>
</evidence>
<proteinExistence type="predicted"/>
<dbReference type="Gene3D" id="1.10.1200.10">
    <property type="entry name" value="ACP-like"/>
    <property type="match status" value="1"/>
</dbReference>